<evidence type="ECO:0000256" key="5">
    <source>
        <dbReference type="ARBA" id="ARBA00033172"/>
    </source>
</evidence>
<dbReference type="PANTHER" id="PTHR11963:SF20">
    <property type="entry name" value="PEPTIDASE B"/>
    <property type="match status" value="1"/>
</dbReference>
<evidence type="ECO:0000256" key="8">
    <source>
        <dbReference type="ARBA" id="ARBA00050061"/>
    </source>
</evidence>
<accession>A0A3T1DE40</accession>
<keyword evidence="4" id="KW-0378">Hydrolase</keyword>
<reference evidence="11 12" key="1">
    <citation type="submission" date="2019-01" db="EMBL/GenBank/DDBJ databases">
        <title>Complete genome sequence of Cohnella hallensis HS21 isolated from Korean fir (Abies koreana) rhizospheric soil.</title>
        <authorList>
            <person name="Jiang L."/>
            <person name="Kang S.W."/>
            <person name="Kim S."/>
            <person name="Jung J."/>
            <person name="Kim C.Y."/>
            <person name="Kim D.H."/>
            <person name="Kim S.W."/>
            <person name="Lee J."/>
        </authorList>
    </citation>
    <scope>NUCLEOTIDE SEQUENCE [LARGE SCALE GENOMIC DNA]</scope>
    <source>
        <strain evidence="11 12">HS21</strain>
    </source>
</reference>
<feature type="domain" description="Cytosol aminopeptidase" evidence="10">
    <location>
        <begin position="354"/>
        <end position="361"/>
    </location>
</feature>
<sequence>MKFEIGGAEFIQTLILPVFTESLPELQTIRESFRGMTILPHMGARHAVTWFYGRSGEPDILLVGLGEVAKLQSSFLREAAGNAGRALLKEKRRTASVSFEALQSAATFVNGGKSDAIAAWAEGTLLGTYSFDKYKKKTDADKDSATDTDTDADTDTDTDSDNRQTVTVYFVGEESMESREAIQRGQVRAESTMWARDLTNEPPNYLRPSTLAERTVERFEGSKAQVFVYEGEELERLGFAGLMAVGKGSVHSPVFIEVRYCTDETKPLVALIGKGITFDTGGISLKRDNDISDMRMDMAGAAAVLGALDILVRSGAGANVAVLVPSAENSPSDRAMLPGEIIRYANGLTVQVGNTDAEGRLVLADALIYAHRIGAEQAIDLATLTYSVVGALGSKLAGILGDDELVQALKSAGEPFGERVWQLPLVDEYESYLDSDYADACNISRVGEAGVITSSLFLRKFVHPSLKWAHIDMNGPKDSSSAKGEFAVGATGFGTRMLAAFLMND</sequence>
<dbReference type="GO" id="GO:0030145">
    <property type="term" value="F:manganese ion binding"/>
    <property type="evidence" value="ECO:0007669"/>
    <property type="project" value="InterPro"/>
</dbReference>
<evidence type="ECO:0000313" key="11">
    <source>
        <dbReference type="EMBL" id="BBI36359.1"/>
    </source>
</evidence>
<feature type="region of interest" description="Disordered" evidence="9">
    <location>
        <begin position="139"/>
        <end position="161"/>
    </location>
</feature>
<dbReference type="GO" id="GO:0005737">
    <property type="term" value="C:cytoplasm"/>
    <property type="evidence" value="ECO:0007669"/>
    <property type="project" value="InterPro"/>
</dbReference>
<protein>
    <recommendedName>
        <fullName evidence="7">Probable cytosol aminopeptidase</fullName>
    </recommendedName>
    <alternativeName>
        <fullName evidence="8">Leucine aminopeptidase</fullName>
    </alternativeName>
    <alternativeName>
        <fullName evidence="5">Leucyl aminopeptidase</fullName>
    </alternativeName>
</protein>
<dbReference type="Gene3D" id="3.40.630.10">
    <property type="entry name" value="Zn peptidases"/>
    <property type="match status" value="1"/>
</dbReference>
<dbReference type="PRINTS" id="PR00481">
    <property type="entry name" value="LAMNOPPTDASE"/>
</dbReference>
<dbReference type="EMBL" id="AP019400">
    <property type="protein sequence ID" value="BBI36359.1"/>
    <property type="molecule type" value="Genomic_DNA"/>
</dbReference>
<dbReference type="InterPro" id="IPR000819">
    <property type="entry name" value="Peptidase_M17_C"/>
</dbReference>
<evidence type="ECO:0000313" key="12">
    <source>
        <dbReference type="Proteomes" id="UP000289856"/>
    </source>
</evidence>
<dbReference type="CDD" id="cd00433">
    <property type="entry name" value="Peptidase_M17"/>
    <property type="match status" value="1"/>
</dbReference>
<keyword evidence="2 11" id="KW-0031">Aminopeptidase</keyword>
<dbReference type="SUPFAM" id="SSF52949">
    <property type="entry name" value="Macro domain-like"/>
    <property type="match status" value="1"/>
</dbReference>
<dbReference type="RefSeq" id="WP_130616751.1">
    <property type="nucleotide sequence ID" value="NZ_AP019400.1"/>
</dbReference>
<comment type="function">
    <text evidence="6">Presumably involved in the processing and regular turnover of intracellular proteins. Catalyzes the removal of unsubstituted N-terminal amino acids from various peptides.</text>
</comment>
<evidence type="ECO:0000256" key="7">
    <source>
        <dbReference type="ARBA" id="ARBA00050021"/>
    </source>
</evidence>
<dbReference type="InterPro" id="IPR008283">
    <property type="entry name" value="Peptidase_M17_N"/>
</dbReference>
<dbReference type="Proteomes" id="UP000289856">
    <property type="component" value="Chromosome"/>
</dbReference>
<keyword evidence="12" id="KW-1185">Reference proteome</keyword>
<organism evidence="11 12">
    <name type="scientific">Cohnella abietis</name>
    <dbReference type="NCBI Taxonomy" id="2507935"/>
    <lineage>
        <taxon>Bacteria</taxon>
        <taxon>Bacillati</taxon>
        <taxon>Bacillota</taxon>
        <taxon>Bacilli</taxon>
        <taxon>Bacillales</taxon>
        <taxon>Paenibacillaceae</taxon>
        <taxon>Cohnella</taxon>
    </lineage>
</organism>
<evidence type="ECO:0000256" key="4">
    <source>
        <dbReference type="ARBA" id="ARBA00022801"/>
    </source>
</evidence>
<evidence type="ECO:0000256" key="2">
    <source>
        <dbReference type="ARBA" id="ARBA00022438"/>
    </source>
</evidence>
<feature type="compositionally biased region" description="Acidic residues" evidence="9">
    <location>
        <begin position="146"/>
        <end position="159"/>
    </location>
</feature>
<dbReference type="OrthoDB" id="9809354at2"/>
<dbReference type="PROSITE" id="PS00631">
    <property type="entry name" value="CYTOSOL_AP"/>
    <property type="match status" value="1"/>
</dbReference>
<comment type="similarity">
    <text evidence="1">Belongs to the peptidase M17 family.</text>
</comment>
<gene>
    <name evidence="11" type="primary">pepA</name>
    <name evidence="11" type="ORF">KCTCHS21_57580</name>
</gene>
<dbReference type="PANTHER" id="PTHR11963">
    <property type="entry name" value="LEUCINE AMINOPEPTIDASE-RELATED"/>
    <property type="match status" value="1"/>
</dbReference>
<dbReference type="InterPro" id="IPR011356">
    <property type="entry name" value="Leucine_aapep/pepB"/>
</dbReference>
<dbReference type="Gene3D" id="3.40.220.10">
    <property type="entry name" value="Leucine Aminopeptidase, subunit E, domain 1"/>
    <property type="match status" value="1"/>
</dbReference>
<evidence type="ECO:0000256" key="3">
    <source>
        <dbReference type="ARBA" id="ARBA00022670"/>
    </source>
</evidence>
<dbReference type="GO" id="GO:0070006">
    <property type="term" value="F:metalloaminopeptidase activity"/>
    <property type="evidence" value="ECO:0007669"/>
    <property type="project" value="InterPro"/>
</dbReference>
<dbReference type="SUPFAM" id="SSF53187">
    <property type="entry name" value="Zn-dependent exopeptidases"/>
    <property type="match status" value="1"/>
</dbReference>
<evidence type="ECO:0000256" key="6">
    <source>
        <dbReference type="ARBA" id="ARBA00049972"/>
    </source>
</evidence>
<dbReference type="InterPro" id="IPR043472">
    <property type="entry name" value="Macro_dom-like"/>
</dbReference>
<dbReference type="KEGG" id="cohn:KCTCHS21_57580"/>
<evidence type="ECO:0000259" key="10">
    <source>
        <dbReference type="PROSITE" id="PS00631"/>
    </source>
</evidence>
<dbReference type="AlphaFoldDB" id="A0A3T1DE40"/>
<evidence type="ECO:0000256" key="1">
    <source>
        <dbReference type="ARBA" id="ARBA00009528"/>
    </source>
</evidence>
<dbReference type="GO" id="GO:0006508">
    <property type="term" value="P:proteolysis"/>
    <property type="evidence" value="ECO:0007669"/>
    <property type="project" value="UniProtKB-KW"/>
</dbReference>
<dbReference type="Pfam" id="PF02789">
    <property type="entry name" value="Peptidase_M17_N"/>
    <property type="match status" value="1"/>
</dbReference>
<evidence type="ECO:0000256" key="9">
    <source>
        <dbReference type="SAM" id="MobiDB-lite"/>
    </source>
</evidence>
<name>A0A3T1DE40_9BACL</name>
<proteinExistence type="inferred from homology"/>
<keyword evidence="3" id="KW-0645">Protease</keyword>
<dbReference type="Pfam" id="PF00883">
    <property type="entry name" value="Peptidase_M17"/>
    <property type="match status" value="1"/>
</dbReference>